<dbReference type="EMBL" id="SMFV01000005">
    <property type="protein sequence ID" value="TCK03392.1"/>
    <property type="molecule type" value="Genomic_DNA"/>
</dbReference>
<proteinExistence type="predicted"/>
<evidence type="ECO:0000259" key="1">
    <source>
        <dbReference type="Pfam" id="PF03259"/>
    </source>
</evidence>
<name>A0A4R1GGV0_9BACT</name>
<reference evidence="2 3" key="1">
    <citation type="submission" date="2019-03" db="EMBL/GenBank/DDBJ databases">
        <title>Genomic Encyclopedia of Archaeal and Bacterial Type Strains, Phase II (KMG-II): from individual species to whole genera.</title>
        <authorList>
            <person name="Goeker M."/>
        </authorList>
    </citation>
    <scope>NUCLEOTIDE SEQUENCE [LARGE SCALE GENOMIC DNA]</scope>
    <source>
        <strain evidence="2 3">DSM 24425</strain>
    </source>
</reference>
<dbReference type="Pfam" id="PF03259">
    <property type="entry name" value="Robl_LC7"/>
    <property type="match status" value="1"/>
</dbReference>
<dbReference type="Proteomes" id="UP000295777">
    <property type="component" value="Unassembled WGS sequence"/>
</dbReference>
<dbReference type="SUPFAM" id="SSF103196">
    <property type="entry name" value="Roadblock/LC7 domain"/>
    <property type="match status" value="1"/>
</dbReference>
<dbReference type="RefSeq" id="WP_132527316.1">
    <property type="nucleotide sequence ID" value="NZ_SMFV01000005.1"/>
</dbReference>
<dbReference type="Gene3D" id="3.30.450.30">
    <property type="entry name" value="Dynein light chain 2a, cytoplasmic"/>
    <property type="match status" value="1"/>
</dbReference>
<gene>
    <name evidence="2" type="ORF">CLV27_1470</name>
</gene>
<keyword evidence="3" id="KW-1185">Reference proteome</keyword>
<comment type="caution">
    <text evidence="2">The sequence shown here is derived from an EMBL/GenBank/DDBJ whole genome shotgun (WGS) entry which is preliminary data.</text>
</comment>
<dbReference type="OrthoDB" id="15287at2"/>
<evidence type="ECO:0000313" key="3">
    <source>
        <dbReference type="Proteomes" id="UP000295777"/>
    </source>
</evidence>
<evidence type="ECO:0000313" key="2">
    <source>
        <dbReference type="EMBL" id="TCK03392.1"/>
    </source>
</evidence>
<feature type="domain" description="Roadblock/LAMTOR2" evidence="1">
    <location>
        <begin position="6"/>
        <end position="95"/>
    </location>
</feature>
<protein>
    <submittedName>
        <fullName evidence="2">Putative regulator of Ras-like GTPase activity (Roadblock/LC7/MglB family)</fullName>
    </submittedName>
</protein>
<accession>A0A4R1GGV0</accession>
<organism evidence="2 3">
    <name type="scientific">Phorcysia thermohydrogeniphila</name>
    <dbReference type="NCBI Taxonomy" id="936138"/>
    <lineage>
        <taxon>Bacteria</taxon>
        <taxon>Pseudomonadati</taxon>
        <taxon>Aquificota</taxon>
        <taxon>Aquificia</taxon>
        <taxon>Desulfurobacteriales</taxon>
        <taxon>Desulfurobacteriaceae</taxon>
        <taxon>Phorcysia</taxon>
    </lineage>
</organism>
<dbReference type="InterPro" id="IPR004942">
    <property type="entry name" value="Roadblock/LAMTOR2_dom"/>
</dbReference>
<sequence>MEKKLKALAESLPEVESVAVVDEEGFIVYKYDKPGLTLDAEEVDVHIVNPVTRLVEVIQDVSGEKDSLEEMVLFTTNHVMLVYKLVNDTYLVVLARRTPLYGKIRFKVRARLWEIKSTL</sequence>
<dbReference type="AlphaFoldDB" id="A0A4R1GGV0"/>